<dbReference type="SUPFAM" id="SSF102405">
    <property type="entry name" value="MCP/YpsA-like"/>
    <property type="match status" value="1"/>
</dbReference>
<feature type="region of interest" description="Disordered" evidence="4">
    <location>
        <begin position="235"/>
        <end position="268"/>
    </location>
</feature>
<proteinExistence type="inferred from homology"/>
<dbReference type="Pfam" id="PF03641">
    <property type="entry name" value="Lysine_decarbox"/>
    <property type="match status" value="1"/>
</dbReference>
<sequence>MDASIVGDSFFGVPLQTSLRLPPPPRPFGTVCVFCGASSGADPRFVSAAAELGRTIALEGLRLVYGGGASGLMDAVARGAAEHGGPVTAVTPHFLAHRIPQLSVPHEIVAVPDMHTRKKIMFERSDAFIALPGGIGTIEELTEVVTLHKLDQDRKPVVIANFGGFWDPLLELFAHLERTGFMHAEALGRCLVAQTPRAILPAIRAALDETAVPPVHAPREDTPALARLASLPDKQSGCEKVGTGFSRRIPRQQRARASDSIPSNRIPL</sequence>
<accession>A0ABQ5W660</accession>
<dbReference type="EMBL" id="BSNS01000011">
    <property type="protein sequence ID" value="GLQ55105.1"/>
    <property type="molecule type" value="Genomic_DNA"/>
</dbReference>
<dbReference type="InterPro" id="IPR031100">
    <property type="entry name" value="LOG_fam"/>
</dbReference>
<comment type="catalytic activity">
    <reaction evidence="1">
        <text>AMP + H2O = D-ribose 5-phosphate + adenine</text>
        <dbReference type="Rhea" id="RHEA:20129"/>
        <dbReference type="ChEBI" id="CHEBI:15377"/>
        <dbReference type="ChEBI" id="CHEBI:16708"/>
        <dbReference type="ChEBI" id="CHEBI:78346"/>
        <dbReference type="ChEBI" id="CHEBI:456215"/>
        <dbReference type="EC" id="3.2.2.4"/>
    </reaction>
</comment>
<evidence type="ECO:0000313" key="5">
    <source>
        <dbReference type="EMBL" id="GLQ55105.1"/>
    </source>
</evidence>
<comment type="similarity">
    <text evidence="2 3">Belongs to the LOG family.</text>
</comment>
<dbReference type="PANTHER" id="PTHR31223">
    <property type="entry name" value="LOG FAMILY PROTEIN YJL055W"/>
    <property type="match status" value="1"/>
</dbReference>
<dbReference type="RefSeq" id="WP_284340541.1">
    <property type="nucleotide sequence ID" value="NZ_BSNS01000011.1"/>
</dbReference>
<dbReference type="Gene3D" id="3.40.50.450">
    <property type="match status" value="1"/>
</dbReference>
<keyword evidence="3" id="KW-0203">Cytokinin biosynthesis</keyword>
<organism evidence="5 6">
    <name type="scientific">Devosia nitrariae</name>
    <dbReference type="NCBI Taxonomy" id="2071872"/>
    <lineage>
        <taxon>Bacteria</taxon>
        <taxon>Pseudomonadati</taxon>
        <taxon>Pseudomonadota</taxon>
        <taxon>Alphaproteobacteria</taxon>
        <taxon>Hyphomicrobiales</taxon>
        <taxon>Devosiaceae</taxon>
        <taxon>Devosia</taxon>
    </lineage>
</organism>
<dbReference type="EC" id="3.2.2.n1" evidence="3"/>
<dbReference type="NCBIfam" id="TIGR00730">
    <property type="entry name" value="Rossman fold protein, TIGR00730 family"/>
    <property type="match status" value="1"/>
</dbReference>
<evidence type="ECO:0000256" key="1">
    <source>
        <dbReference type="ARBA" id="ARBA00000274"/>
    </source>
</evidence>
<dbReference type="PANTHER" id="PTHR31223:SF70">
    <property type="entry name" value="LOG FAMILY PROTEIN YJL055W"/>
    <property type="match status" value="1"/>
</dbReference>
<dbReference type="Proteomes" id="UP001156691">
    <property type="component" value="Unassembled WGS sequence"/>
</dbReference>
<comment type="caution">
    <text evidence="5">The sequence shown here is derived from an EMBL/GenBank/DDBJ whole genome shotgun (WGS) entry which is preliminary data.</text>
</comment>
<keyword evidence="6" id="KW-1185">Reference proteome</keyword>
<evidence type="ECO:0000256" key="4">
    <source>
        <dbReference type="SAM" id="MobiDB-lite"/>
    </source>
</evidence>
<evidence type="ECO:0000313" key="6">
    <source>
        <dbReference type="Proteomes" id="UP001156691"/>
    </source>
</evidence>
<protein>
    <recommendedName>
        <fullName evidence="3">Cytokinin riboside 5'-monophosphate phosphoribohydrolase</fullName>
        <ecNumber evidence="3">3.2.2.n1</ecNumber>
    </recommendedName>
</protein>
<evidence type="ECO:0000256" key="2">
    <source>
        <dbReference type="ARBA" id="ARBA00006763"/>
    </source>
</evidence>
<keyword evidence="3" id="KW-0378">Hydrolase</keyword>
<dbReference type="InterPro" id="IPR005269">
    <property type="entry name" value="LOG"/>
</dbReference>
<gene>
    <name evidence="5" type="ORF">GCM10010862_23640</name>
</gene>
<reference evidence="6" key="1">
    <citation type="journal article" date="2019" name="Int. J. Syst. Evol. Microbiol.">
        <title>The Global Catalogue of Microorganisms (GCM) 10K type strain sequencing project: providing services to taxonomists for standard genome sequencing and annotation.</title>
        <authorList>
            <consortium name="The Broad Institute Genomics Platform"/>
            <consortium name="The Broad Institute Genome Sequencing Center for Infectious Disease"/>
            <person name="Wu L."/>
            <person name="Ma J."/>
        </authorList>
    </citation>
    <scope>NUCLEOTIDE SEQUENCE [LARGE SCALE GENOMIC DNA]</scope>
    <source>
        <strain evidence="6">NBRC 112416</strain>
    </source>
</reference>
<name>A0ABQ5W660_9HYPH</name>
<evidence type="ECO:0000256" key="3">
    <source>
        <dbReference type="RuleBase" id="RU363015"/>
    </source>
</evidence>